<evidence type="ECO:0000313" key="8">
    <source>
        <dbReference type="EMBL" id="MFD1938335.1"/>
    </source>
</evidence>
<feature type="domain" description="Thioredoxin" evidence="7">
    <location>
        <begin position="34"/>
        <end position="141"/>
    </location>
</feature>
<dbReference type="Proteomes" id="UP001597368">
    <property type="component" value="Unassembled WGS sequence"/>
</dbReference>
<evidence type="ECO:0000256" key="2">
    <source>
        <dbReference type="ARBA" id="ARBA00022448"/>
    </source>
</evidence>
<gene>
    <name evidence="8" type="primary">trxA</name>
    <name evidence="8" type="ORF">ACFSKW_43360</name>
</gene>
<dbReference type="EMBL" id="JBHUFV010000062">
    <property type="protein sequence ID" value="MFD1938335.1"/>
    <property type="molecule type" value="Genomic_DNA"/>
</dbReference>
<proteinExistence type="inferred from homology"/>
<evidence type="ECO:0000313" key="9">
    <source>
        <dbReference type="Proteomes" id="UP001597368"/>
    </source>
</evidence>
<evidence type="ECO:0000256" key="4">
    <source>
        <dbReference type="ARBA" id="ARBA00023157"/>
    </source>
</evidence>
<protein>
    <recommendedName>
        <fullName evidence="6">Thioredoxin</fullName>
    </recommendedName>
</protein>
<evidence type="ECO:0000256" key="1">
    <source>
        <dbReference type="ARBA" id="ARBA00008987"/>
    </source>
</evidence>
<dbReference type="SUPFAM" id="SSF52833">
    <property type="entry name" value="Thioredoxin-like"/>
    <property type="match status" value="1"/>
</dbReference>
<dbReference type="InterPro" id="IPR036249">
    <property type="entry name" value="Thioredoxin-like_sf"/>
</dbReference>
<dbReference type="PANTHER" id="PTHR45663">
    <property type="entry name" value="GEO12009P1"/>
    <property type="match status" value="1"/>
</dbReference>
<dbReference type="Gene3D" id="2.30.30.380">
    <property type="entry name" value="Zn-finger domain of Sec23/24"/>
    <property type="match status" value="1"/>
</dbReference>
<evidence type="ECO:0000256" key="5">
    <source>
        <dbReference type="ARBA" id="ARBA00023284"/>
    </source>
</evidence>
<dbReference type="PROSITE" id="PS00194">
    <property type="entry name" value="THIOREDOXIN_1"/>
    <property type="match status" value="1"/>
</dbReference>
<keyword evidence="5" id="KW-0676">Redox-active center</keyword>
<evidence type="ECO:0000256" key="6">
    <source>
        <dbReference type="NCBIfam" id="TIGR01068"/>
    </source>
</evidence>
<dbReference type="InterPro" id="IPR005746">
    <property type="entry name" value="Thioredoxin"/>
</dbReference>
<dbReference type="CDD" id="cd02947">
    <property type="entry name" value="TRX_family"/>
    <property type="match status" value="1"/>
</dbReference>
<dbReference type="RefSeq" id="WP_379580317.1">
    <property type="nucleotide sequence ID" value="NZ_JBHUFV010000062.1"/>
</dbReference>
<evidence type="ECO:0000256" key="3">
    <source>
        <dbReference type="ARBA" id="ARBA00022982"/>
    </source>
</evidence>
<keyword evidence="2" id="KW-0813">Transport</keyword>
<dbReference type="InterPro" id="IPR013766">
    <property type="entry name" value="Thioredoxin_domain"/>
</dbReference>
<comment type="caution">
    <text evidence="8">The sequence shown here is derived from an EMBL/GenBank/DDBJ whole genome shotgun (WGS) entry which is preliminary data.</text>
</comment>
<sequence>MSSHIVTCAACGRKNRVPAAASGVPHCGHCHATLPWIADADDTSFAEVAEKSVIPALVDLWAPWCGPCRQVSPALEQVAAELAGQVKLVKVNVDDSPRISSRFDVTAVPTLLVMRNGEVISRQAGAAPAHVLRQWVTGVLADYSARRDR</sequence>
<organism evidence="8 9">
    <name type="scientific">Nonomuraea mangrovi</name>
    <dbReference type="NCBI Taxonomy" id="2316207"/>
    <lineage>
        <taxon>Bacteria</taxon>
        <taxon>Bacillati</taxon>
        <taxon>Actinomycetota</taxon>
        <taxon>Actinomycetes</taxon>
        <taxon>Streptosporangiales</taxon>
        <taxon>Streptosporangiaceae</taxon>
        <taxon>Nonomuraea</taxon>
    </lineage>
</organism>
<keyword evidence="4" id="KW-1015">Disulfide bond</keyword>
<reference evidence="9" key="1">
    <citation type="journal article" date="2019" name="Int. J. Syst. Evol. Microbiol.">
        <title>The Global Catalogue of Microorganisms (GCM) 10K type strain sequencing project: providing services to taxonomists for standard genome sequencing and annotation.</title>
        <authorList>
            <consortium name="The Broad Institute Genomics Platform"/>
            <consortium name="The Broad Institute Genome Sequencing Center for Infectious Disease"/>
            <person name="Wu L."/>
            <person name="Ma J."/>
        </authorList>
    </citation>
    <scope>NUCLEOTIDE SEQUENCE [LARGE SCALE GENOMIC DNA]</scope>
    <source>
        <strain evidence="9">ICMP 6774ER</strain>
    </source>
</reference>
<dbReference type="PANTHER" id="PTHR45663:SF11">
    <property type="entry name" value="GEO12009P1"/>
    <property type="match status" value="1"/>
</dbReference>
<dbReference type="PROSITE" id="PS51352">
    <property type="entry name" value="THIOREDOXIN_2"/>
    <property type="match status" value="1"/>
</dbReference>
<dbReference type="NCBIfam" id="TIGR01068">
    <property type="entry name" value="thioredoxin"/>
    <property type="match status" value="1"/>
</dbReference>
<dbReference type="InterPro" id="IPR017937">
    <property type="entry name" value="Thioredoxin_CS"/>
</dbReference>
<dbReference type="PRINTS" id="PR00421">
    <property type="entry name" value="THIOREDOXIN"/>
</dbReference>
<evidence type="ECO:0000259" key="7">
    <source>
        <dbReference type="PROSITE" id="PS51352"/>
    </source>
</evidence>
<comment type="similarity">
    <text evidence="1">Belongs to the thioredoxin family.</text>
</comment>
<dbReference type="Pfam" id="PF00085">
    <property type="entry name" value="Thioredoxin"/>
    <property type="match status" value="1"/>
</dbReference>
<keyword evidence="3" id="KW-0249">Electron transport</keyword>
<dbReference type="Gene3D" id="3.40.30.10">
    <property type="entry name" value="Glutaredoxin"/>
    <property type="match status" value="1"/>
</dbReference>
<name>A0ABW4TBF9_9ACTN</name>
<accession>A0ABW4TBF9</accession>
<keyword evidence="9" id="KW-1185">Reference proteome</keyword>